<dbReference type="PANTHER" id="PTHR21011:SF1">
    <property type="entry name" value="SMALL RIBOSOMAL SUBUNIT PROTEIN BS6M"/>
    <property type="match status" value="1"/>
</dbReference>
<dbReference type="InterPro" id="IPR014717">
    <property type="entry name" value="Transl_elong_EF1B/ribsomal_bS6"/>
</dbReference>
<dbReference type="PANTHER" id="PTHR21011">
    <property type="entry name" value="MITOCHONDRIAL 28S RIBOSOMAL PROTEIN S6"/>
    <property type="match status" value="1"/>
</dbReference>
<evidence type="ECO:0008006" key="4">
    <source>
        <dbReference type="Google" id="ProtNLM"/>
    </source>
</evidence>
<keyword evidence="3" id="KW-1185">Reference proteome</keyword>
<reference evidence="2 3" key="1">
    <citation type="submission" date="2016-07" db="EMBL/GenBank/DDBJ databases">
        <title>Pervasive Adenine N6-methylation of Active Genes in Fungi.</title>
        <authorList>
            <consortium name="DOE Joint Genome Institute"/>
            <person name="Mondo S.J."/>
            <person name="Dannebaum R.O."/>
            <person name="Kuo R.C."/>
            <person name="Labutti K."/>
            <person name="Haridas S."/>
            <person name="Kuo A."/>
            <person name="Salamov A."/>
            <person name="Ahrendt S.R."/>
            <person name="Lipzen A."/>
            <person name="Sullivan W."/>
            <person name="Andreopoulos W.B."/>
            <person name="Clum A."/>
            <person name="Lindquist E."/>
            <person name="Daum C."/>
            <person name="Ramamoorthy G.K."/>
            <person name="Gryganskyi A."/>
            <person name="Culley D."/>
            <person name="Magnuson J.K."/>
            <person name="James T.Y."/>
            <person name="O'Malley M.A."/>
            <person name="Stajich J.E."/>
            <person name="Spatafora J.W."/>
            <person name="Visel A."/>
            <person name="Grigoriev I.V."/>
        </authorList>
    </citation>
    <scope>NUCLEOTIDE SEQUENCE [LARGE SCALE GENOMIC DNA]</scope>
    <source>
        <strain evidence="2 3">PL171</strain>
    </source>
</reference>
<sequence>MPLYELVAISRKSDAITRPLLKQLALSVIHRGGVVRSLNNLRAGALPYRIKAHQEYHTEGQYFTMVFDAAPTEIPTLTRQLQLDSRVIRATVVKVGTTLEQTSGLPQSYLDAIGFPNQESQGQRLRRLGKVPEKPWKGTRHEWLAVAGVQPAKHVKHETVVPAAEESGEQVVAPASV</sequence>
<dbReference type="OrthoDB" id="10259681at2759"/>
<evidence type="ECO:0000313" key="2">
    <source>
        <dbReference type="EMBL" id="ORZ39271.1"/>
    </source>
</evidence>
<accession>A0A1Y2HZV8</accession>
<evidence type="ECO:0000256" key="1">
    <source>
        <dbReference type="ARBA" id="ARBA00009512"/>
    </source>
</evidence>
<dbReference type="Gene3D" id="3.30.70.60">
    <property type="match status" value="1"/>
</dbReference>
<dbReference type="GO" id="GO:0005763">
    <property type="term" value="C:mitochondrial small ribosomal subunit"/>
    <property type="evidence" value="ECO:0007669"/>
    <property type="project" value="TreeGrafter"/>
</dbReference>
<dbReference type="AlphaFoldDB" id="A0A1Y2HZV8"/>
<evidence type="ECO:0000313" key="3">
    <source>
        <dbReference type="Proteomes" id="UP000193411"/>
    </source>
</evidence>
<dbReference type="Pfam" id="PF01250">
    <property type="entry name" value="Ribosomal_S6"/>
    <property type="match status" value="1"/>
</dbReference>
<dbReference type="InterPro" id="IPR035980">
    <property type="entry name" value="Ribosomal_bS6_sf"/>
</dbReference>
<dbReference type="STRING" id="765915.A0A1Y2HZV8"/>
<name>A0A1Y2HZV8_9FUNG</name>
<comment type="caution">
    <text evidence="2">The sequence shown here is derived from an EMBL/GenBank/DDBJ whole genome shotgun (WGS) entry which is preliminary data.</text>
</comment>
<dbReference type="GO" id="GO:0070181">
    <property type="term" value="F:small ribosomal subunit rRNA binding"/>
    <property type="evidence" value="ECO:0007669"/>
    <property type="project" value="TreeGrafter"/>
</dbReference>
<dbReference type="GO" id="GO:0006412">
    <property type="term" value="P:translation"/>
    <property type="evidence" value="ECO:0007669"/>
    <property type="project" value="InterPro"/>
</dbReference>
<dbReference type="EMBL" id="MCFL01000006">
    <property type="protein sequence ID" value="ORZ39271.1"/>
    <property type="molecule type" value="Genomic_DNA"/>
</dbReference>
<dbReference type="GO" id="GO:0003735">
    <property type="term" value="F:structural constituent of ribosome"/>
    <property type="evidence" value="ECO:0007669"/>
    <property type="project" value="InterPro"/>
</dbReference>
<proteinExistence type="inferred from homology"/>
<dbReference type="SUPFAM" id="SSF54995">
    <property type="entry name" value="Ribosomal protein S6"/>
    <property type="match status" value="1"/>
</dbReference>
<organism evidence="2 3">
    <name type="scientific">Catenaria anguillulae PL171</name>
    <dbReference type="NCBI Taxonomy" id="765915"/>
    <lineage>
        <taxon>Eukaryota</taxon>
        <taxon>Fungi</taxon>
        <taxon>Fungi incertae sedis</taxon>
        <taxon>Blastocladiomycota</taxon>
        <taxon>Blastocladiomycetes</taxon>
        <taxon>Blastocladiales</taxon>
        <taxon>Catenariaceae</taxon>
        <taxon>Catenaria</taxon>
    </lineage>
</organism>
<dbReference type="CDD" id="cd15465">
    <property type="entry name" value="bS6_mito"/>
    <property type="match status" value="1"/>
</dbReference>
<dbReference type="InterPro" id="IPR000529">
    <property type="entry name" value="Ribosomal_bS6"/>
</dbReference>
<dbReference type="Proteomes" id="UP000193411">
    <property type="component" value="Unassembled WGS sequence"/>
</dbReference>
<protein>
    <recommendedName>
        <fullName evidence="4">Ribosomal protein S6</fullName>
    </recommendedName>
</protein>
<comment type="similarity">
    <text evidence="1">Belongs to the bacterial ribosomal protein bS6 family.</text>
</comment>
<gene>
    <name evidence="2" type="ORF">BCR44DRAFT_37849</name>
</gene>